<dbReference type="EMBL" id="CM007653">
    <property type="protein sequence ID" value="ONI16921.1"/>
    <property type="molecule type" value="Genomic_DNA"/>
</dbReference>
<gene>
    <name evidence="2" type="ORF">PRUPE_3G130000</name>
</gene>
<dbReference type="InterPro" id="IPR004158">
    <property type="entry name" value="DUF247_pln"/>
</dbReference>
<dbReference type="AlphaFoldDB" id="A0A251PZC8"/>
<feature type="compositionally biased region" description="Polar residues" evidence="1">
    <location>
        <begin position="1"/>
        <end position="11"/>
    </location>
</feature>
<name>A0A251PZC8_PRUPE</name>
<dbReference type="Gramene" id="ONI16921">
    <property type="protein sequence ID" value="ONI16921"/>
    <property type="gene ID" value="PRUPE_3G130000"/>
</dbReference>
<proteinExistence type="predicted"/>
<sequence length="428" mass="49470">MTTENNSTSDHSAIESENDQEEEPVPIENDDTNENRDEDELLSSSIQEKVNQASDPFSVHRCIYRIPAVLRKHNEKAFVPIVVSIGPLHHGNENLQAMEEVKLWYLHCLLERKPTPETDMESLLKAIRPIQACQECYEEKIHISDDEFLEMMVIDGCFIIEFFRRFANEVTVDNEDGLFSTSWMPLAVINDLLLLENQLPWRVLDCLFELTCESGTSSLLGLINSTFKAYTWGLSPKPSGTVKNRHLLDFIRNSFLGSYPESESDESARDSDTILSATELRKVGVKFKRGNEDDTMLNITFENGVMKIPPIIVFDENRESLFGNLIVYEQCQPRLGYQITSYVVLLDNLIKSRKDVEFLVEKGIIAKIWSRKEMLGFFKRLYNDTRLYKYFSYDELQTEVNAYCVGGWRKWKQILRRDYLKNPCSSSS</sequence>
<dbReference type="PANTHER" id="PTHR31170">
    <property type="entry name" value="BNAC04G53230D PROTEIN"/>
    <property type="match status" value="1"/>
</dbReference>
<evidence type="ECO:0000313" key="3">
    <source>
        <dbReference type="Proteomes" id="UP000006882"/>
    </source>
</evidence>
<evidence type="ECO:0000256" key="1">
    <source>
        <dbReference type="SAM" id="MobiDB-lite"/>
    </source>
</evidence>
<accession>A0A251PZC8</accession>
<reference evidence="2 3" key="1">
    <citation type="journal article" date="2013" name="Nat. Genet.">
        <title>The high-quality draft genome of peach (Prunus persica) identifies unique patterns of genetic diversity, domestication and genome evolution.</title>
        <authorList>
            <consortium name="International Peach Genome Initiative"/>
            <person name="Verde I."/>
            <person name="Abbott A.G."/>
            <person name="Scalabrin S."/>
            <person name="Jung S."/>
            <person name="Shu S."/>
            <person name="Marroni F."/>
            <person name="Zhebentyayeva T."/>
            <person name="Dettori M.T."/>
            <person name="Grimwood J."/>
            <person name="Cattonaro F."/>
            <person name="Zuccolo A."/>
            <person name="Rossini L."/>
            <person name="Jenkins J."/>
            <person name="Vendramin E."/>
            <person name="Meisel L.A."/>
            <person name="Decroocq V."/>
            <person name="Sosinski B."/>
            <person name="Prochnik S."/>
            <person name="Mitros T."/>
            <person name="Policriti A."/>
            <person name="Cipriani G."/>
            <person name="Dondini L."/>
            <person name="Ficklin S."/>
            <person name="Goodstein D.M."/>
            <person name="Xuan P."/>
            <person name="Del Fabbro C."/>
            <person name="Aramini V."/>
            <person name="Copetti D."/>
            <person name="Gonzalez S."/>
            <person name="Horner D.S."/>
            <person name="Falchi R."/>
            <person name="Lucas S."/>
            <person name="Mica E."/>
            <person name="Maldonado J."/>
            <person name="Lazzari B."/>
            <person name="Bielenberg D."/>
            <person name="Pirona R."/>
            <person name="Miculan M."/>
            <person name="Barakat A."/>
            <person name="Testolin R."/>
            <person name="Stella A."/>
            <person name="Tartarini S."/>
            <person name="Tonutti P."/>
            <person name="Arus P."/>
            <person name="Orellana A."/>
            <person name="Wells C."/>
            <person name="Main D."/>
            <person name="Vizzotto G."/>
            <person name="Silva H."/>
            <person name="Salamini F."/>
            <person name="Schmutz J."/>
            <person name="Morgante M."/>
            <person name="Rokhsar D.S."/>
        </authorList>
    </citation>
    <scope>NUCLEOTIDE SEQUENCE [LARGE SCALE GENOMIC DNA]</scope>
    <source>
        <strain evidence="3">cv. Nemared</strain>
    </source>
</reference>
<evidence type="ECO:0000313" key="2">
    <source>
        <dbReference type="EMBL" id="ONI16921.1"/>
    </source>
</evidence>
<dbReference type="Proteomes" id="UP000006882">
    <property type="component" value="Chromosome G3"/>
</dbReference>
<organism evidence="2 3">
    <name type="scientific">Prunus persica</name>
    <name type="common">Peach</name>
    <name type="synonym">Amygdalus persica</name>
    <dbReference type="NCBI Taxonomy" id="3760"/>
    <lineage>
        <taxon>Eukaryota</taxon>
        <taxon>Viridiplantae</taxon>
        <taxon>Streptophyta</taxon>
        <taxon>Embryophyta</taxon>
        <taxon>Tracheophyta</taxon>
        <taxon>Spermatophyta</taxon>
        <taxon>Magnoliopsida</taxon>
        <taxon>eudicotyledons</taxon>
        <taxon>Gunneridae</taxon>
        <taxon>Pentapetalae</taxon>
        <taxon>rosids</taxon>
        <taxon>fabids</taxon>
        <taxon>Rosales</taxon>
        <taxon>Rosaceae</taxon>
        <taxon>Amygdaloideae</taxon>
        <taxon>Amygdaleae</taxon>
        <taxon>Prunus</taxon>
    </lineage>
</organism>
<feature type="compositionally biased region" description="Acidic residues" evidence="1">
    <location>
        <begin position="16"/>
        <end position="41"/>
    </location>
</feature>
<dbReference type="Pfam" id="PF03140">
    <property type="entry name" value="DUF247"/>
    <property type="match status" value="1"/>
</dbReference>
<feature type="region of interest" description="Disordered" evidence="1">
    <location>
        <begin position="1"/>
        <end position="42"/>
    </location>
</feature>
<keyword evidence="3" id="KW-1185">Reference proteome</keyword>
<dbReference type="STRING" id="3760.A0A251PZC8"/>
<dbReference type="PANTHER" id="PTHR31170:SF17">
    <property type="match status" value="1"/>
</dbReference>
<dbReference type="OrthoDB" id="591587at2759"/>
<protein>
    <submittedName>
        <fullName evidence="2">Uncharacterized protein</fullName>
    </submittedName>
</protein>